<comment type="caution">
    <text evidence="11">The sequence shown here is derived from an EMBL/GenBank/DDBJ whole genome shotgun (WGS) entry which is preliminary data.</text>
</comment>
<evidence type="ECO:0000256" key="6">
    <source>
        <dbReference type="ARBA" id="ARBA00023239"/>
    </source>
</evidence>
<accession>W9GMV6</accession>
<feature type="chain" id="PRO_5014008463" description="Aspartate 1-decarboxylase beta chain" evidence="9">
    <location>
        <begin position="1"/>
        <end position="28"/>
    </location>
</feature>
<reference evidence="12" key="1">
    <citation type="submission" date="2013-08" db="EMBL/GenBank/DDBJ databases">
        <title>Intrasporangium oryzae NRRL B-24470.</title>
        <authorList>
            <person name="Liu H."/>
            <person name="Wang G."/>
        </authorList>
    </citation>
    <scope>NUCLEOTIDE SEQUENCE [LARGE SCALE GENOMIC DNA]</scope>
    <source>
        <strain evidence="12">Q5-1</strain>
    </source>
</reference>
<protein>
    <recommendedName>
        <fullName evidence="9">Aspartate 1-decarboxylase</fullName>
        <ecNumber evidence="9">4.1.1.11</ecNumber>
    </recommendedName>
    <alternativeName>
        <fullName evidence="9">Aspartate alpha-decarboxylase</fullName>
    </alternativeName>
    <component>
        <recommendedName>
            <fullName evidence="9">Aspartate 1-decarboxylase beta chain</fullName>
        </recommendedName>
    </component>
    <component>
        <recommendedName>
            <fullName evidence="9">Aspartate 1-decarboxylase alpha chain</fullName>
        </recommendedName>
    </component>
</protein>
<dbReference type="InterPro" id="IPR003190">
    <property type="entry name" value="Asp_decarbox"/>
</dbReference>
<keyword evidence="8 9" id="KW-0670">Pyruvate</keyword>
<keyword evidence="1 9" id="KW-0963">Cytoplasm</keyword>
<evidence type="ECO:0000256" key="3">
    <source>
        <dbReference type="ARBA" id="ARBA00022793"/>
    </source>
</evidence>
<dbReference type="PANTHER" id="PTHR21012:SF0">
    <property type="entry name" value="ASPARTATE 1-DECARBOXYLASE"/>
    <property type="match status" value="1"/>
</dbReference>
<dbReference type="PANTHER" id="PTHR21012">
    <property type="entry name" value="ASPARTATE 1-DECARBOXYLASE"/>
    <property type="match status" value="1"/>
</dbReference>
<organism evidence="11 12">
    <name type="scientific">Intrasporangium chromatireducens Q5-1</name>
    <dbReference type="NCBI Taxonomy" id="584657"/>
    <lineage>
        <taxon>Bacteria</taxon>
        <taxon>Bacillati</taxon>
        <taxon>Actinomycetota</taxon>
        <taxon>Actinomycetes</taxon>
        <taxon>Micrococcales</taxon>
        <taxon>Intrasporangiaceae</taxon>
        <taxon>Intrasporangium</taxon>
    </lineage>
</organism>
<evidence type="ECO:0000256" key="7">
    <source>
        <dbReference type="ARBA" id="ARBA00023270"/>
    </source>
</evidence>
<keyword evidence="5 9" id="KW-0865">Zymogen</keyword>
<evidence type="ECO:0000256" key="2">
    <source>
        <dbReference type="ARBA" id="ARBA00022655"/>
    </source>
</evidence>
<feature type="binding site" evidence="9">
    <location>
        <begin position="77"/>
        <end position="79"/>
    </location>
    <ligand>
        <name>substrate</name>
    </ligand>
</feature>
<dbReference type="GO" id="GO:0005829">
    <property type="term" value="C:cytosol"/>
    <property type="evidence" value="ECO:0007669"/>
    <property type="project" value="TreeGrafter"/>
</dbReference>
<dbReference type="InterPro" id="IPR009010">
    <property type="entry name" value="Asp_de-COase-like_dom_sf"/>
</dbReference>
<proteinExistence type="inferred from homology"/>
<dbReference type="SUPFAM" id="SSF50692">
    <property type="entry name" value="ADC-like"/>
    <property type="match status" value="1"/>
</dbReference>
<feature type="compositionally biased region" description="Low complexity" evidence="10">
    <location>
        <begin position="132"/>
        <end position="146"/>
    </location>
</feature>
<dbReference type="Gene3D" id="2.40.40.20">
    <property type="match status" value="1"/>
</dbReference>
<keyword evidence="2 9" id="KW-0566">Pantothenate biosynthesis</keyword>
<comment type="cofactor">
    <cofactor evidence="9">
        <name>pyruvate</name>
        <dbReference type="ChEBI" id="CHEBI:15361"/>
    </cofactor>
    <text evidence="9">Binds 1 pyruvoyl group covalently per subunit.</text>
</comment>
<dbReference type="GO" id="GO:0015940">
    <property type="term" value="P:pantothenate biosynthetic process"/>
    <property type="evidence" value="ECO:0007669"/>
    <property type="project" value="UniProtKB-UniRule"/>
</dbReference>
<feature type="binding site" evidence="9">
    <location>
        <position position="61"/>
    </location>
    <ligand>
        <name>substrate</name>
    </ligand>
</feature>
<comment type="catalytic activity">
    <reaction evidence="9">
        <text>L-aspartate + H(+) = beta-alanine + CO2</text>
        <dbReference type="Rhea" id="RHEA:19497"/>
        <dbReference type="ChEBI" id="CHEBI:15378"/>
        <dbReference type="ChEBI" id="CHEBI:16526"/>
        <dbReference type="ChEBI" id="CHEBI:29991"/>
        <dbReference type="ChEBI" id="CHEBI:57966"/>
        <dbReference type="EC" id="4.1.1.11"/>
    </reaction>
</comment>
<gene>
    <name evidence="9" type="primary">panD</name>
    <name evidence="11" type="ORF">N864_23845</name>
</gene>
<keyword evidence="4 9" id="KW-0068">Autocatalytic cleavage</keyword>
<feature type="active site" description="Proton donor" evidence="9">
    <location>
        <position position="62"/>
    </location>
</feature>
<comment type="function">
    <text evidence="9">Catalyzes the pyruvoyl-dependent decarboxylation of aspartate to produce beta-alanine.</text>
</comment>
<dbReference type="Proteomes" id="UP000019494">
    <property type="component" value="Unassembled WGS sequence"/>
</dbReference>
<feature type="active site" description="Schiff-base intermediate with substrate; via pyruvic acid" evidence="9">
    <location>
        <position position="29"/>
    </location>
</feature>
<dbReference type="PATRIC" id="fig|584657.3.peg.1945"/>
<evidence type="ECO:0000313" key="11">
    <source>
        <dbReference type="EMBL" id="EWT06153.1"/>
    </source>
</evidence>
<evidence type="ECO:0000256" key="4">
    <source>
        <dbReference type="ARBA" id="ARBA00022813"/>
    </source>
</evidence>
<dbReference type="GO" id="GO:0006523">
    <property type="term" value="P:alanine biosynthetic process"/>
    <property type="evidence" value="ECO:0007669"/>
    <property type="project" value="InterPro"/>
</dbReference>
<evidence type="ECO:0000256" key="1">
    <source>
        <dbReference type="ARBA" id="ARBA00022490"/>
    </source>
</evidence>
<evidence type="ECO:0000256" key="5">
    <source>
        <dbReference type="ARBA" id="ARBA00023145"/>
    </source>
</evidence>
<keyword evidence="7 9" id="KW-0704">Schiff base</keyword>
<dbReference type="HAMAP" id="MF_00446">
    <property type="entry name" value="PanD"/>
    <property type="match status" value="1"/>
</dbReference>
<comment type="PTM">
    <text evidence="9">Is synthesized initially as an inactive proenzyme, which is activated by self-cleavage at a specific serine bond to produce a beta-subunit with a hydroxyl group at its C-terminus and an alpha-subunit with a pyruvoyl group at its N-terminus.</text>
</comment>
<comment type="pathway">
    <text evidence="9">Cofactor biosynthesis; (R)-pantothenate biosynthesis; beta-alanine from L-aspartate: step 1/1.</text>
</comment>
<feature type="chain" id="PRO_5014008464" description="Aspartate 1-decarboxylase alpha chain" evidence="9">
    <location>
        <begin position="29"/>
        <end position="155"/>
    </location>
</feature>
<evidence type="ECO:0000256" key="9">
    <source>
        <dbReference type="HAMAP-Rule" id="MF_00446"/>
    </source>
</evidence>
<feature type="modified residue" description="Pyruvic acid (Ser)" evidence="9">
    <location>
        <position position="29"/>
    </location>
</feature>
<dbReference type="EC" id="4.1.1.11" evidence="9"/>
<keyword evidence="6 9" id="KW-0456">Lyase</keyword>
<dbReference type="EMBL" id="AWQS01000063">
    <property type="protein sequence ID" value="EWT06153.1"/>
    <property type="molecule type" value="Genomic_DNA"/>
</dbReference>
<dbReference type="UniPathway" id="UPA00028">
    <property type="reaction ID" value="UER00002"/>
</dbReference>
<dbReference type="CDD" id="cd06919">
    <property type="entry name" value="Asp_decarbox"/>
    <property type="match status" value="1"/>
</dbReference>
<feature type="region of interest" description="Disordered" evidence="10">
    <location>
        <begin position="131"/>
        <end position="155"/>
    </location>
</feature>
<dbReference type="NCBIfam" id="TIGR00223">
    <property type="entry name" value="panD"/>
    <property type="match status" value="1"/>
</dbReference>
<dbReference type="GO" id="GO:0004068">
    <property type="term" value="F:aspartate 1-decarboxylase activity"/>
    <property type="evidence" value="ECO:0007669"/>
    <property type="project" value="UniProtKB-UniRule"/>
</dbReference>
<evidence type="ECO:0000256" key="8">
    <source>
        <dbReference type="ARBA" id="ARBA00023317"/>
    </source>
</evidence>
<keyword evidence="12" id="KW-1185">Reference proteome</keyword>
<evidence type="ECO:0000313" key="12">
    <source>
        <dbReference type="Proteomes" id="UP000019494"/>
    </source>
</evidence>
<name>W9GMV6_9MICO</name>
<comment type="subcellular location">
    <subcellularLocation>
        <location evidence="9">Cytoplasm</location>
    </subcellularLocation>
</comment>
<comment type="subunit">
    <text evidence="9">Heterooctamer of four alpha and four beta subunits.</text>
</comment>
<comment type="similarity">
    <text evidence="9">Belongs to the PanD family.</text>
</comment>
<keyword evidence="3 9" id="KW-0210">Decarboxylase</keyword>
<dbReference type="AlphaFoldDB" id="W9GMV6"/>
<dbReference type="Pfam" id="PF02261">
    <property type="entry name" value="Asp_decarbox"/>
    <property type="match status" value="1"/>
</dbReference>
<evidence type="ECO:0000256" key="10">
    <source>
        <dbReference type="SAM" id="MobiDB-lite"/>
    </source>
</evidence>
<sequence>MQRMRFKTMVSGKIHRARVTAADLHYVGSITIDEDLLDAAGIESYERVQVVDIDNGARLETYTIPGARGSGEVQLNGAAARLVQPGDLVIVMAYQQVAVPVPGDWHPRVVLVNAADNSIADVVVDRADPRALRGPAADGPAGLPGATPVPAEVGE</sequence>